<reference evidence="1" key="2">
    <citation type="submission" date="2021-04" db="EMBL/GenBank/DDBJ databases">
        <authorList>
            <person name="Gilroy R."/>
        </authorList>
    </citation>
    <scope>NUCLEOTIDE SEQUENCE</scope>
    <source>
        <strain evidence="1">CHK33-7979</strain>
    </source>
</reference>
<sequence length="647" mass="72013">MNLQPLYEVQERLEHAAVAGTGILQEDFRLKRAWEGLATLAGASPVFAKISAGLEALLEAPPEKRGGALLDVLALVDAVVYTQASTGAAGELEPLPPGVGTYQEVSYSQLRPLLEALTGTGGGRAAAVADIWKVHPEYFSDYRVLPALVKGLGDNYTDLADQNQKRLVRLGSVAVPLLKEGFDPQGGREMARRVAVLDEVAGASENDFYRAQLPGAKKEVRAALIGALRHDPSNIPLLLELSQTERKGDNRDRVWQTMAQMEGPEVECALLSLAEKDWGEAVDALASSDAPLACRLTAQLFAAELEPFEQQPDRPVPEEMKLRLSALTAALDWKTGSEVCRLYRRAAAVAATFTHLTTKNGKQVEVRFSHTFAGQEGTTFQALMPMVLTHTLMGRPDPELCRLALELYGQYGTDYLTPALTAQLLTQDSAGSYQWAEKQVVKSGLLKASIRDEAVRPLQIALGQLNWVETEQKYLYSRPRPTLDHQITWVYVPVPTLDPRWFTRMAQAKGSLDEVLVRLLFSREAIPALSDQVRSYLYQMAMTRSQYNRALEAITILKRQNWTDWTDFALKWVQKWGQNCYHWEILHLLDEMPIPPLAKVEQLCQISALVWDKKLKIRGGRWPSAEIQGKYSEWEQQAKMEGGTGHV</sequence>
<evidence type="ECO:0000313" key="1">
    <source>
        <dbReference type="EMBL" id="HIY72862.1"/>
    </source>
</evidence>
<dbReference type="Proteomes" id="UP000886824">
    <property type="component" value="Unassembled WGS sequence"/>
</dbReference>
<dbReference type="EMBL" id="DXCX01000028">
    <property type="protein sequence ID" value="HIY72862.1"/>
    <property type="molecule type" value="Genomic_DNA"/>
</dbReference>
<evidence type="ECO:0000313" key="2">
    <source>
        <dbReference type="Proteomes" id="UP000886824"/>
    </source>
</evidence>
<organism evidence="1 2">
    <name type="scientific">Candidatus Intestinimonas merdavium</name>
    <dbReference type="NCBI Taxonomy" id="2838622"/>
    <lineage>
        <taxon>Bacteria</taxon>
        <taxon>Bacillati</taxon>
        <taxon>Bacillota</taxon>
        <taxon>Clostridia</taxon>
        <taxon>Eubacteriales</taxon>
        <taxon>Intestinimonas</taxon>
    </lineage>
</organism>
<reference evidence="1" key="1">
    <citation type="journal article" date="2021" name="PeerJ">
        <title>Extensive microbial diversity within the chicken gut microbiome revealed by metagenomics and culture.</title>
        <authorList>
            <person name="Gilroy R."/>
            <person name="Ravi A."/>
            <person name="Getino M."/>
            <person name="Pursley I."/>
            <person name="Horton D.L."/>
            <person name="Alikhan N.F."/>
            <person name="Baker D."/>
            <person name="Gharbi K."/>
            <person name="Hall N."/>
            <person name="Watson M."/>
            <person name="Adriaenssens E.M."/>
            <person name="Foster-Nyarko E."/>
            <person name="Jarju S."/>
            <person name="Secka A."/>
            <person name="Antonio M."/>
            <person name="Oren A."/>
            <person name="Chaudhuri R.R."/>
            <person name="La Ragione R."/>
            <person name="Hildebrand F."/>
            <person name="Pallen M.J."/>
        </authorList>
    </citation>
    <scope>NUCLEOTIDE SEQUENCE</scope>
    <source>
        <strain evidence="1">CHK33-7979</strain>
    </source>
</reference>
<accession>A0A9D1Z3R3</accession>
<gene>
    <name evidence="1" type="ORF">H9826_02640</name>
</gene>
<evidence type="ECO:0008006" key="3">
    <source>
        <dbReference type="Google" id="ProtNLM"/>
    </source>
</evidence>
<name>A0A9D1Z3R3_9FIRM</name>
<comment type="caution">
    <text evidence="1">The sequence shown here is derived from an EMBL/GenBank/DDBJ whole genome shotgun (WGS) entry which is preliminary data.</text>
</comment>
<dbReference type="AlphaFoldDB" id="A0A9D1Z3R3"/>
<proteinExistence type="predicted"/>
<protein>
    <recommendedName>
        <fullName evidence="3">HEAT repeat domain-containing protein</fullName>
    </recommendedName>
</protein>